<dbReference type="EMBL" id="AZFW01000032">
    <property type="protein sequence ID" value="KRM28351.1"/>
    <property type="molecule type" value="Genomic_DNA"/>
</dbReference>
<dbReference type="PATRIC" id="fig|1122147.4.peg.1882"/>
<comment type="cofactor">
    <cofactor evidence="1">
        <name>Mg(2+)</name>
        <dbReference type="ChEBI" id="CHEBI:18420"/>
    </cofactor>
</comment>
<dbReference type="GO" id="GO:0000287">
    <property type="term" value="F:magnesium ion binding"/>
    <property type="evidence" value="ECO:0007669"/>
    <property type="project" value="InterPro"/>
</dbReference>
<dbReference type="InterPro" id="IPR008162">
    <property type="entry name" value="Pyrophosphatase"/>
</dbReference>
<comment type="caution">
    <text evidence="6">The sequence shown here is derived from an EMBL/GenBank/DDBJ whole genome shotgun (WGS) entry which is preliminary data.</text>
</comment>
<evidence type="ECO:0000313" key="7">
    <source>
        <dbReference type="Proteomes" id="UP000050949"/>
    </source>
</evidence>
<dbReference type="InterPro" id="IPR036649">
    <property type="entry name" value="Pyrophosphatase_sf"/>
</dbReference>
<evidence type="ECO:0000256" key="2">
    <source>
        <dbReference type="ARBA" id="ARBA00012146"/>
    </source>
</evidence>
<evidence type="ECO:0000256" key="4">
    <source>
        <dbReference type="ARBA" id="ARBA00022801"/>
    </source>
</evidence>
<dbReference type="Gene3D" id="3.90.80.10">
    <property type="entry name" value="Inorganic pyrophosphatase"/>
    <property type="match status" value="1"/>
</dbReference>
<keyword evidence="5" id="KW-0460">Magnesium</keyword>
<evidence type="ECO:0000256" key="5">
    <source>
        <dbReference type="ARBA" id="ARBA00022842"/>
    </source>
</evidence>
<dbReference type="eggNOG" id="COG0221">
    <property type="taxonomic scope" value="Bacteria"/>
</dbReference>
<evidence type="ECO:0000256" key="1">
    <source>
        <dbReference type="ARBA" id="ARBA00001946"/>
    </source>
</evidence>
<dbReference type="GO" id="GO:0006796">
    <property type="term" value="P:phosphate-containing compound metabolic process"/>
    <property type="evidence" value="ECO:0007669"/>
    <property type="project" value="InterPro"/>
</dbReference>
<dbReference type="SUPFAM" id="SSF50324">
    <property type="entry name" value="Inorganic pyrophosphatase"/>
    <property type="match status" value="1"/>
</dbReference>
<organism evidence="6 7">
    <name type="scientific">Schleiferilactobacillus harbinensis DSM 16991</name>
    <dbReference type="NCBI Taxonomy" id="1122147"/>
    <lineage>
        <taxon>Bacteria</taxon>
        <taxon>Bacillati</taxon>
        <taxon>Bacillota</taxon>
        <taxon>Bacilli</taxon>
        <taxon>Lactobacillales</taxon>
        <taxon>Lactobacillaceae</taxon>
        <taxon>Schleiferilactobacillus</taxon>
    </lineage>
</organism>
<evidence type="ECO:0000313" key="6">
    <source>
        <dbReference type="EMBL" id="KRM28351.1"/>
    </source>
</evidence>
<dbReference type="GO" id="GO:0004427">
    <property type="term" value="F:inorganic diphosphate phosphatase activity"/>
    <property type="evidence" value="ECO:0007669"/>
    <property type="project" value="UniProtKB-EC"/>
</dbReference>
<keyword evidence="4" id="KW-0378">Hydrolase</keyword>
<dbReference type="GeneID" id="78509055"/>
<reference evidence="6 7" key="1">
    <citation type="journal article" date="2015" name="Genome Announc.">
        <title>Expanding the biotechnology potential of lactobacilli through comparative genomics of 213 strains and associated genera.</title>
        <authorList>
            <person name="Sun Z."/>
            <person name="Harris H.M."/>
            <person name="McCann A."/>
            <person name="Guo C."/>
            <person name="Argimon S."/>
            <person name="Zhang W."/>
            <person name="Yang X."/>
            <person name="Jeffery I.B."/>
            <person name="Cooney J.C."/>
            <person name="Kagawa T.F."/>
            <person name="Liu W."/>
            <person name="Song Y."/>
            <person name="Salvetti E."/>
            <person name="Wrobel A."/>
            <person name="Rasinkangas P."/>
            <person name="Parkhill J."/>
            <person name="Rea M.C."/>
            <person name="O'Sullivan O."/>
            <person name="Ritari J."/>
            <person name="Douillard F.P."/>
            <person name="Paul Ross R."/>
            <person name="Yang R."/>
            <person name="Briner A.E."/>
            <person name="Felis G.E."/>
            <person name="de Vos W.M."/>
            <person name="Barrangou R."/>
            <person name="Klaenhammer T.R."/>
            <person name="Caufield P.W."/>
            <person name="Cui Y."/>
            <person name="Zhang H."/>
            <person name="O'Toole P.W."/>
        </authorList>
    </citation>
    <scope>NUCLEOTIDE SEQUENCE [LARGE SCALE GENOMIC DNA]</scope>
    <source>
        <strain evidence="6 7">DSM 16991</strain>
    </source>
</reference>
<dbReference type="OrthoDB" id="5187599at2"/>
<dbReference type="Proteomes" id="UP000050949">
    <property type="component" value="Unassembled WGS sequence"/>
</dbReference>
<dbReference type="EC" id="3.6.1.1" evidence="2"/>
<dbReference type="AlphaFoldDB" id="A0A0R1XDV9"/>
<protein>
    <recommendedName>
        <fullName evidence="2">inorganic diphosphatase</fullName>
        <ecNumber evidence="2">3.6.1.1</ecNumber>
    </recommendedName>
</protein>
<name>A0A0R1XDV9_9LACO</name>
<evidence type="ECO:0000256" key="3">
    <source>
        <dbReference type="ARBA" id="ARBA00022723"/>
    </source>
</evidence>
<dbReference type="Pfam" id="PF00719">
    <property type="entry name" value="Pyrophosphatase"/>
    <property type="match status" value="1"/>
</dbReference>
<dbReference type="GO" id="GO:0005737">
    <property type="term" value="C:cytoplasm"/>
    <property type="evidence" value="ECO:0007669"/>
    <property type="project" value="InterPro"/>
</dbReference>
<accession>A0A0R1XDV9</accession>
<dbReference type="RefSeq" id="WP_035439609.1">
    <property type="nucleotide sequence ID" value="NZ_AUEH01000001.1"/>
</dbReference>
<keyword evidence="3" id="KW-0479">Metal-binding</keyword>
<sequence length="112" mass="12650">MIIGLHVQVKVDRKLGSTHPEHANIVYPLNYGYVDGVVGGDGDPQDAYVLDVDQPADTVDGYVVAIIHRKDDNEDKWVVAPKFRLVTAAEVRQATQFQEQYFDDDIWLLQSH</sequence>
<proteinExistence type="predicted"/>
<gene>
    <name evidence="6" type="ORF">FC91_GL001814</name>
</gene>